<protein>
    <submittedName>
        <fullName evidence="3">Glycosyltransferase family 4 protein</fullName>
    </submittedName>
</protein>
<dbReference type="Pfam" id="PF13439">
    <property type="entry name" value="Glyco_transf_4"/>
    <property type="match status" value="1"/>
</dbReference>
<dbReference type="Gene3D" id="3.40.50.2000">
    <property type="entry name" value="Glycogen Phosphorylase B"/>
    <property type="match status" value="2"/>
</dbReference>
<name>A0A944M799_9GAMM</name>
<feature type="domain" description="Glycosyltransferase subfamily 4-like N-terminal" evidence="2">
    <location>
        <begin position="16"/>
        <end position="174"/>
    </location>
</feature>
<evidence type="ECO:0000313" key="3">
    <source>
        <dbReference type="EMBL" id="MBT2988529.1"/>
    </source>
</evidence>
<dbReference type="InterPro" id="IPR028098">
    <property type="entry name" value="Glyco_trans_4-like_N"/>
</dbReference>
<dbReference type="Proteomes" id="UP000770889">
    <property type="component" value="Unassembled WGS sequence"/>
</dbReference>
<dbReference type="GO" id="GO:0016757">
    <property type="term" value="F:glycosyltransferase activity"/>
    <property type="evidence" value="ECO:0007669"/>
    <property type="project" value="InterPro"/>
</dbReference>
<gene>
    <name evidence="3" type="ORF">KME65_06150</name>
</gene>
<dbReference type="SUPFAM" id="SSF53756">
    <property type="entry name" value="UDP-Glycosyltransferase/glycogen phosphorylase"/>
    <property type="match status" value="1"/>
</dbReference>
<comment type="caution">
    <text evidence="3">The sequence shown here is derived from an EMBL/GenBank/DDBJ whole genome shotgun (WGS) entry which is preliminary data.</text>
</comment>
<organism evidence="3 4">
    <name type="scientific">Candidatus Thiodiazotropha taylori</name>
    <dbReference type="NCBI Taxonomy" id="2792791"/>
    <lineage>
        <taxon>Bacteria</taxon>
        <taxon>Pseudomonadati</taxon>
        <taxon>Pseudomonadota</taxon>
        <taxon>Gammaproteobacteria</taxon>
        <taxon>Chromatiales</taxon>
        <taxon>Sedimenticolaceae</taxon>
        <taxon>Candidatus Thiodiazotropha</taxon>
    </lineage>
</organism>
<dbReference type="InterPro" id="IPR001296">
    <property type="entry name" value="Glyco_trans_1"/>
</dbReference>
<dbReference type="EMBL" id="JAHHGM010000004">
    <property type="protein sequence ID" value="MBT2988529.1"/>
    <property type="molecule type" value="Genomic_DNA"/>
</dbReference>
<accession>A0A944M799</accession>
<evidence type="ECO:0000313" key="4">
    <source>
        <dbReference type="Proteomes" id="UP000770889"/>
    </source>
</evidence>
<feature type="domain" description="Glycosyl transferase family 1" evidence="1">
    <location>
        <begin position="186"/>
        <end position="351"/>
    </location>
</feature>
<dbReference type="CDD" id="cd03801">
    <property type="entry name" value="GT4_PimA-like"/>
    <property type="match status" value="1"/>
</dbReference>
<dbReference type="Pfam" id="PF00534">
    <property type="entry name" value="Glycos_transf_1"/>
    <property type="match status" value="1"/>
</dbReference>
<dbReference type="AlphaFoldDB" id="A0A944M799"/>
<dbReference type="GO" id="GO:1901135">
    <property type="term" value="P:carbohydrate derivative metabolic process"/>
    <property type="evidence" value="ECO:0007669"/>
    <property type="project" value="UniProtKB-ARBA"/>
</dbReference>
<proteinExistence type="predicted"/>
<evidence type="ECO:0000259" key="1">
    <source>
        <dbReference type="Pfam" id="PF00534"/>
    </source>
</evidence>
<reference evidence="3 4" key="1">
    <citation type="submission" date="2021-05" db="EMBL/GenBank/DDBJ databases">
        <title>Genetic and Functional Diversity in Clade A Lucinid endosymbionts from the Bahamas.</title>
        <authorList>
            <person name="Giani N.M."/>
            <person name="Engel A.S."/>
            <person name="Campbell B.J."/>
        </authorList>
    </citation>
    <scope>NUCLEOTIDE SEQUENCE [LARGE SCALE GENOMIC DNA]</scope>
    <source>
        <strain evidence="3">LUC16012Gg_MoonRockCtena</strain>
    </source>
</reference>
<dbReference type="PANTHER" id="PTHR12526">
    <property type="entry name" value="GLYCOSYLTRANSFERASE"/>
    <property type="match status" value="1"/>
</dbReference>
<evidence type="ECO:0000259" key="2">
    <source>
        <dbReference type="Pfam" id="PF13439"/>
    </source>
</evidence>
<sequence>MAEKIKILQMTSDLDFGGAETMIVDIVENIDKEKFEVVVCCINKKGSLGEDLAKKGYKLYEARKEIKKQSYYSLAKRIKEIIKLEQPDIVHSHCDSALIDIGPIYTLNRSLPPLIHTFHFGNYPHIAKKYIYLQMLFTKFVTQLVAVGTNQKQRIVETMKLNPNRIHTLLNGVSNNEFIDDQENINRIKDELNIARDELVIGCVAVLTDQKGIDDFIKACGLLKDNYPKTKWVVVGSGPLLDDLKTLAGELNLSDFVIFAGWRSDVKNILPIFDIYVIPSLWEAMSISLLEAMAAKRAIVATEVGENSKVIAHNQSGLIVQPGNLGEIVTSIEALLKDEEKRSAFAENAYDDYINKYSVQCMVDNYSDLYSKVYDQQ</sequence>